<protein>
    <submittedName>
        <fullName evidence="2">Uncharacterized protein</fullName>
    </submittedName>
</protein>
<keyword evidence="3" id="KW-1185">Reference proteome</keyword>
<dbReference type="OrthoDB" id="4829316at2759"/>
<accession>F0XFP7</accession>
<keyword evidence="1" id="KW-1133">Transmembrane helix</keyword>
<name>F0XFP7_GROCL</name>
<dbReference type="RefSeq" id="XP_014174191.1">
    <property type="nucleotide sequence ID" value="XM_014318716.1"/>
</dbReference>
<evidence type="ECO:0000313" key="2">
    <source>
        <dbReference type="EMBL" id="EFX04709.1"/>
    </source>
</evidence>
<feature type="transmembrane region" description="Helical" evidence="1">
    <location>
        <begin position="53"/>
        <end position="74"/>
    </location>
</feature>
<dbReference type="GeneID" id="25974537"/>
<dbReference type="HOGENOM" id="CLU_2622262_0_0_1"/>
<gene>
    <name evidence="2" type="ORF">CMQ_1637</name>
</gene>
<dbReference type="InParanoid" id="F0XFP7"/>
<keyword evidence="1" id="KW-0472">Membrane</keyword>
<dbReference type="Proteomes" id="UP000007796">
    <property type="component" value="Unassembled WGS sequence"/>
</dbReference>
<proteinExistence type="predicted"/>
<dbReference type="eggNOG" id="ENOG502T75R">
    <property type="taxonomic scope" value="Eukaryota"/>
</dbReference>
<dbReference type="AlphaFoldDB" id="F0XFP7"/>
<dbReference type="EMBL" id="GL629765">
    <property type="protein sequence ID" value="EFX04709.1"/>
    <property type="molecule type" value="Genomic_DNA"/>
</dbReference>
<reference evidence="2 3" key="1">
    <citation type="journal article" date="2011" name="Proc. Natl. Acad. Sci. U.S.A.">
        <title>Genome and transcriptome analyses of the mountain pine beetle-fungal symbiont Grosmannia clavigera, a lodgepole pine pathogen.</title>
        <authorList>
            <person name="DiGuistini S."/>
            <person name="Wang Y."/>
            <person name="Liao N.Y."/>
            <person name="Taylor G."/>
            <person name="Tanguay P."/>
            <person name="Feau N."/>
            <person name="Henrissat B."/>
            <person name="Chan S.K."/>
            <person name="Hesse-Orce U."/>
            <person name="Alamouti S.M."/>
            <person name="Tsui C.K.M."/>
            <person name="Docking R.T."/>
            <person name="Levasseur A."/>
            <person name="Haridas S."/>
            <person name="Robertson G."/>
            <person name="Birol I."/>
            <person name="Holt R.A."/>
            <person name="Marra M.A."/>
            <person name="Hamelin R.C."/>
            <person name="Hirst M."/>
            <person name="Jones S.J.M."/>
            <person name="Bohlmann J."/>
            <person name="Breuil C."/>
        </authorList>
    </citation>
    <scope>NUCLEOTIDE SEQUENCE [LARGE SCALE GENOMIC DNA]</scope>
    <source>
        <strain evidence="3">kw1407 / UAMH 11150</strain>
    </source>
</reference>
<organism evidence="3">
    <name type="scientific">Grosmannia clavigera (strain kw1407 / UAMH 11150)</name>
    <name type="common">Blue stain fungus</name>
    <name type="synonym">Graphiocladiella clavigera</name>
    <dbReference type="NCBI Taxonomy" id="655863"/>
    <lineage>
        <taxon>Eukaryota</taxon>
        <taxon>Fungi</taxon>
        <taxon>Dikarya</taxon>
        <taxon>Ascomycota</taxon>
        <taxon>Pezizomycotina</taxon>
        <taxon>Sordariomycetes</taxon>
        <taxon>Sordariomycetidae</taxon>
        <taxon>Ophiostomatales</taxon>
        <taxon>Ophiostomataceae</taxon>
        <taxon>Leptographium</taxon>
    </lineage>
</organism>
<evidence type="ECO:0000313" key="3">
    <source>
        <dbReference type="Proteomes" id="UP000007796"/>
    </source>
</evidence>
<keyword evidence="1" id="KW-0812">Transmembrane</keyword>
<sequence>MSPIARAAMRSARIPLNSFSRTAPSMITRRLASTTKSAPPDYGRLAKHAVTNLVVYVPTAAVILGWPYVCYKIFEDRM</sequence>
<evidence type="ECO:0000256" key="1">
    <source>
        <dbReference type="SAM" id="Phobius"/>
    </source>
</evidence>